<organism evidence="1 2">
    <name type="scientific">Pseudomonas fluorescens</name>
    <dbReference type="NCBI Taxonomy" id="294"/>
    <lineage>
        <taxon>Bacteria</taxon>
        <taxon>Pseudomonadati</taxon>
        <taxon>Pseudomonadota</taxon>
        <taxon>Gammaproteobacteria</taxon>
        <taxon>Pseudomonadales</taxon>
        <taxon>Pseudomonadaceae</taxon>
        <taxon>Pseudomonas</taxon>
    </lineage>
</organism>
<reference evidence="1 2" key="1">
    <citation type="submission" date="2019-09" db="EMBL/GenBank/DDBJ databases">
        <authorList>
            <person name="Chandra G."/>
            <person name="Truman W A."/>
        </authorList>
    </citation>
    <scope>NUCLEOTIDE SEQUENCE [LARGE SCALE GENOMIC DNA]</scope>
    <source>
        <strain evidence="1">PS928</strain>
    </source>
</reference>
<dbReference type="EMBL" id="CABVJF010000037">
    <property type="protein sequence ID" value="VVQ25864.1"/>
    <property type="molecule type" value="Genomic_DNA"/>
</dbReference>
<dbReference type="OrthoDB" id="6973248at2"/>
<gene>
    <name evidence="1" type="ORF">PS928_06234</name>
</gene>
<accession>A0A5E7VT85</accession>
<dbReference type="AlphaFoldDB" id="A0A5E7VT85"/>
<evidence type="ECO:0000313" key="2">
    <source>
        <dbReference type="Proteomes" id="UP000381378"/>
    </source>
</evidence>
<dbReference type="Proteomes" id="UP000381378">
    <property type="component" value="Unassembled WGS sequence"/>
</dbReference>
<evidence type="ECO:0000313" key="1">
    <source>
        <dbReference type="EMBL" id="VVQ25864.1"/>
    </source>
</evidence>
<protein>
    <submittedName>
        <fullName evidence="1">Uncharacterized protein</fullName>
    </submittedName>
</protein>
<proteinExistence type="predicted"/>
<dbReference type="InterPro" id="IPR046900">
    <property type="entry name" value="ABC-3C_MC7"/>
</dbReference>
<dbReference type="RefSeq" id="WP_150788133.1">
    <property type="nucleotide sequence ID" value="NZ_CABVJF010000037.1"/>
</dbReference>
<name>A0A5E7VT85_PSEFL</name>
<sequence length="73" mass="8101">MLVPSKFTKLEESTIFKMHAILAGKEPGETVAQALAKTRDQFLDASEFLAAMDVLFFLGYLDVQDETGVIEYA</sequence>
<dbReference type="Pfam" id="PF20292">
    <property type="entry name" value="MC7"/>
    <property type="match status" value="1"/>
</dbReference>